<feature type="domain" description="Myb-like DNA-binding" evidence="2">
    <location>
        <begin position="15"/>
        <end position="60"/>
    </location>
</feature>
<feature type="compositionally biased region" description="Basic and acidic residues" evidence="1">
    <location>
        <begin position="94"/>
        <end position="104"/>
    </location>
</feature>
<feature type="region of interest" description="Disordered" evidence="1">
    <location>
        <begin position="55"/>
        <end position="131"/>
    </location>
</feature>
<sequence length="351" mass="38901">MTIRRSKTMPTEGHATRFLYTILKQLDLKTIDWSLVATELDISNGHAARMRYSRFRQQMEGSTTTTVPKTTKPKKANSKTDMGKTTKQSSKGKNPYDKSKDFNDSKCGSGGYGSEGSLKKRPAPDDFMKQDIKTSGGNYGVMGTEQMNTFAPVTYDPFASAASYWTPSAGTILSTDTSTFPYMMPMPDLHQQQQFPVDPFANMCLGPMPQMQNVEDMNMSLNQGWGPQFYDQMFSNDHFNQKNANPTAAQLTATATAARKVTDAPTNPQEWNNQVDFCFSGCCQQPPPYPNTPSLYPDVPTTTDHLRDSLLSAPVEPWVPPPPQNQWVAIKPEPGEDGNVDDIFVKVESGA</sequence>
<dbReference type="Pfam" id="PF22980">
    <property type="entry name" value="Myb_DNA-bind_8"/>
    <property type="match status" value="1"/>
</dbReference>
<feature type="compositionally biased region" description="Polar residues" evidence="1">
    <location>
        <begin position="79"/>
        <end position="92"/>
    </location>
</feature>
<evidence type="ECO:0000313" key="4">
    <source>
        <dbReference type="Proteomes" id="UP000249363"/>
    </source>
</evidence>
<proteinExistence type="predicted"/>
<dbReference type="OrthoDB" id="3944408at2759"/>
<dbReference type="RefSeq" id="XP_040738513.1">
    <property type="nucleotide sequence ID" value="XM_040872595.1"/>
</dbReference>
<evidence type="ECO:0000256" key="1">
    <source>
        <dbReference type="SAM" id="MobiDB-lite"/>
    </source>
</evidence>
<organism evidence="3 4">
    <name type="scientific">Talaromyces amestolkiae</name>
    <dbReference type="NCBI Taxonomy" id="1196081"/>
    <lineage>
        <taxon>Eukaryota</taxon>
        <taxon>Fungi</taxon>
        <taxon>Dikarya</taxon>
        <taxon>Ascomycota</taxon>
        <taxon>Pezizomycotina</taxon>
        <taxon>Eurotiomycetes</taxon>
        <taxon>Eurotiomycetidae</taxon>
        <taxon>Eurotiales</taxon>
        <taxon>Trichocomaceae</taxon>
        <taxon>Talaromyces</taxon>
        <taxon>Talaromyces sect. Talaromyces</taxon>
    </lineage>
</organism>
<dbReference type="InterPro" id="IPR054505">
    <property type="entry name" value="Myb_DNA-bind_8"/>
</dbReference>
<feature type="compositionally biased region" description="Basic and acidic residues" evidence="1">
    <location>
        <begin position="122"/>
        <end position="131"/>
    </location>
</feature>
<gene>
    <name evidence="3" type="ORF">BHQ10_010011</name>
</gene>
<dbReference type="STRING" id="1196081.A0A364LE01"/>
<comment type="caution">
    <text evidence="3">The sequence shown here is derived from an EMBL/GenBank/DDBJ whole genome shotgun (WGS) entry which is preliminary data.</text>
</comment>
<dbReference type="Proteomes" id="UP000249363">
    <property type="component" value="Unassembled WGS sequence"/>
</dbReference>
<reference evidence="3 4" key="1">
    <citation type="journal article" date="2017" name="Biotechnol. Biofuels">
        <title>Differential beta-glucosidase expression as a function of carbon source availability in Talaromyces amestolkiae: a genomic and proteomic approach.</title>
        <authorList>
            <person name="de Eugenio L.I."/>
            <person name="Mendez-Liter J.A."/>
            <person name="Nieto-Dominguez M."/>
            <person name="Alonso L."/>
            <person name="Gil-Munoz J."/>
            <person name="Barriuso J."/>
            <person name="Prieto A."/>
            <person name="Martinez M.J."/>
        </authorList>
    </citation>
    <scope>NUCLEOTIDE SEQUENCE [LARGE SCALE GENOMIC DNA]</scope>
    <source>
        <strain evidence="3 4">CIB</strain>
    </source>
</reference>
<name>A0A364LE01_TALAM</name>
<dbReference type="GeneID" id="63799225"/>
<accession>A0A364LE01</accession>
<evidence type="ECO:0000259" key="2">
    <source>
        <dbReference type="Pfam" id="PF22980"/>
    </source>
</evidence>
<dbReference type="EMBL" id="MIKG01000028">
    <property type="protein sequence ID" value="RAO73999.1"/>
    <property type="molecule type" value="Genomic_DNA"/>
</dbReference>
<keyword evidence="4" id="KW-1185">Reference proteome</keyword>
<protein>
    <recommendedName>
        <fullName evidence="2">Myb-like DNA-binding domain-containing protein</fullName>
    </recommendedName>
</protein>
<evidence type="ECO:0000313" key="3">
    <source>
        <dbReference type="EMBL" id="RAO73999.1"/>
    </source>
</evidence>
<dbReference type="AlphaFoldDB" id="A0A364LE01"/>